<dbReference type="VEuPathDB" id="FungiDB:RhiirFUN_018481"/>
<protein>
    <submittedName>
        <fullName evidence="1">Uncharacterized protein</fullName>
    </submittedName>
</protein>
<dbReference type="AlphaFoldDB" id="U9SU63"/>
<sequence>MTNYGTNIFLIDGDGIFDLNVDLSVIPIEALKDRFLTLGHIASRDEAEDLICITEDKQHKVPVGFAQNIKQLESTSPEKYPRQVTLRIRSNLPKRPWTRTTIHTNYCVIV</sequence>
<name>U9SU63_RHIID</name>
<gene>
    <name evidence="1" type="ORF">GLOINDRAFT_14367</name>
</gene>
<dbReference type="EMBL" id="KI301824">
    <property type="protein sequence ID" value="ERZ94685.1"/>
    <property type="molecule type" value="Genomic_DNA"/>
</dbReference>
<evidence type="ECO:0000313" key="1">
    <source>
        <dbReference type="EMBL" id="ERZ94685.1"/>
    </source>
</evidence>
<reference evidence="1" key="1">
    <citation type="submission" date="2013-07" db="EMBL/GenBank/DDBJ databases">
        <title>The genome of an arbuscular mycorrhizal fungus provides insights into the evolution of the oldest plant symbiosis.</title>
        <authorList>
            <consortium name="DOE Joint Genome Institute"/>
            <person name="Tisserant E."/>
            <person name="Malbreil M."/>
            <person name="Kuo A."/>
            <person name="Kohler A."/>
            <person name="Symeonidi A."/>
            <person name="Balestrini R."/>
            <person name="Charron P."/>
            <person name="Duensing N."/>
            <person name="Frei-dit-Frey N."/>
            <person name="Gianinazzi-Pearson V."/>
            <person name="Gilbert B."/>
            <person name="Handa Y."/>
            <person name="Hijri M."/>
            <person name="Kaul R."/>
            <person name="Kawaguchi M."/>
            <person name="Krajinski F."/>
            <person name="Lammers P."/>
            <person name="Lapierre D."/>
            <person name="Masclaux F.G."/>
            <person name="Murat C."/>
            <person name="Morin E."/>
            <person name="Ndikumana S."/>
            <person name="Pagni M."/>
            <person name="Petitpierre D."/>
            <person name="Requena N."/>
            <person name="Rosikiewicz P."/>
            <person name="Riley R."/>
            <person name="Saito K."/>
            <person name="San Clemente H."/>
            <person name="Shapiro H."/>
            <person name="van Tuinen D."/>
            <person name="Becard G."/>
            <person name="Bonfante P."/>
            <person name="Paszkowski U."/>
            <person name="Shachar-Hill Y."/>
            <person name="Young J.P."/>
            <person name="Sanders I.R."/>
            <person name="Henrissat B."/>
            <person name="Rensing S.A."/>
            <person name="Grigoriev I.V."/>
            <person name="Corradi N."/>
            <person name="Roux C."/>
            <person name="Martin F."/>
        </authorList>
    </citation>
    <scope>NUCLEOTIDE SEQUENCE</scope>
    <source>
        <strain evidence="1">DAOM 197198</strain>
    </source>
</reference>
<accession>U9SU63</accession>
<organism evidence="1">
    <name type="scientific">Rhizophagus irregularis (strain DAOM 181602 / DAOM 197198 / MUCL 43194)</name>
    <name type="common">Arbuscular mycorrhizal fungus</name>
    <name type="synonym">Glomus intraradices</name>
    <dbReference type="NCBI Taxonomy" id="747089"/>
    <lineage>
        <taxon>Eukaryota</taxon>
        <taxon>Fungi</taxon>
        <taxon>Fungi incertae sedis</taxon>
        <taxon>Mucoromycota</taxon>
        <taxon>Glomeromycotina</taxon>
        <taxon>Glomeromycetes</taxon>
        <taxon>Glomerales</taxon>
        <taxon>Glomeraceae</taxon>
        <taxon>Rhizophagus</taxon>
    </lineage>
</organism>
<dbReference type="HOGENOM" id="CLU_2172419_0_0_1"/>
<proteinExistence type="predicted"/>